<evidence type="ECO:0000256" key="4">
    <source>
        <dbReference type="ARBA" id="ARBA00023029"/>
    </source>
</evidence>
<evidence type="ECO:0000256" key="1">
    <source>
        <dbReference type="ARBA" id="ARBA00000185"/>
    </source>
</evidence>
<dbReference type="WBParaSite" id="PEQ_0001369201-mRNA-1">
    <property type="protein sequence ID" value="PEQ_0001369201-mRNA-1"/>
    <property type="gene ID" value="PEQ_0001369201"/>
</dbReference>
<dbReference type="InterPro" id="IPR050634">
    <property type="entry name" value="DNA_Topoisomerase_II"/>
</dbReference>
<dbReference type="GO" id="GO:0003677">
    <property type="term" value="F:DNA binding"/>
    <property type="evidence" value="ECO:0007669"/>
    <property type="project" value="UniProtKB-KW"/>
</dbReference>
<keyword evidence="6" id="KW-0413">Isomerase</keyword>
<comment type="cofactor">
    <cofactor evidence="2">
        <name>Mg(2+)</name>
        <dbReference type="ChEBI" id="CHEBI:18420"/>
    </cofactor>
</comment>
<protein>
    <recommendedName>
        <fullName evidence="3">DNA topoisomerase (ATP-hydrolyzing)</fullName>
        <ecNumber evidence="3">5.6.2.2</ecNumber>
    </recommendedName>
</protein>
<dbReference type="GO" id="GO:0000712">
    <property type="term" value="P:resolution of meiotic recombination intermediates"/>
    <property type="evidence" value="ECO:0007669"/>
    <property type="project" value="TreeGrafter"/>
</dbReference>
<evidence type="ECO:0000256" key="3">
    <source>
        <dbReference type="ARBA" id="ARBA00012895"/>
    </source>
</evidence>
<dbReference type="SUPFAM" id="SSF55874">
    <property type="entry name" value="ATPase domain of HSP90 chaperone/DNA topoisomerase II/histidine kinase"/>
    <property type="match status" value="1"/>
</dbReference>
<evidence type="ECO:0000313" key="7">
    <source>
        <dbReference type="Proteomes" id="UP000887564"/>
    </source>
</evidence>
<organism evidence="7 8">
    <name type="scientific">Parascaris equorum</name>
    <name type="common">Equine roundworm</name>
    <dbReference type="NCBI Taxonomy" id="6256"/>
    <lineage>
        <taxon>Eukaryota</taxon>
        <taxon>Metazoa</taxon>
        <taxon>Ecdysozoa</taxon>
        <taxon>Nematoda</taxon>
        <taxon>Chromadorea</taxon>
        <taxon>Rhabditida</taxon>
        <taxon>Spirurina</taxon>
        <taxon>Ascaridomorpha</taxon>
        <taxon>Ascaridoidea</taxon>
        <taxon>Ascarididae</taxon>
        <taxon>Parascaris</taxon>
    </lineage>
</organism>
<keyword evidence="5" id="KW-0238">DNA-binding</keyword>
<accession>A0A914S5S6</accession>
<dbReference type="AlphaFoldDB" id="A0A914S5S6"/>
<dbReference type="EC" id="5.6.2.2" evidence="3"/>
<dbReference type="InterPro" id="IPR036890">
    <property type="entry name" value="HATPase_C_sf"/>
</dbReference>
<keyword evidence="4" id="KW-0799">Topoisomerase</keyword>
<evidence type="ECO:0000313" key="8">
    <source>
        <dbReference type="WBParaSite" id="PEQ_0001369201-mRNA-1"/>
    </source>
</evidence>
<name>A0A914S5S6_PAREQ</name>
<dbReference type="GO" id="GO:0005634">
    <property type="term" value="C:nucleus"/>
    <property type="evidence" value="ECO:0007669"/>
    <property type="project" value="TreeGrafter"/>
</dbReference>
<dbReference type="Gene3D" id="3.30.565.10">
    <property type="entry name" value="Histidine kinase-like ATPase, C-terminal domain"/>
    <property type="match status" value="2"/>
</dbReference>
<evidence type="ECO:0000256" key="6">
    <source>
        <dbReference type="ARBA" id="ARBA00023235"/>
    </source>
</evidence>
<evidence type="ECO:0000256" key="5">
    <source>
        <dbReference type="ARBA" id="ARBA00023125"/>
    </source>
</evidence>
<sequence>MWVYDAELERIVQRDITYVPGLYKIFDEILVNAADNKQRDPKMNVIKVTIDNFPDIRTRLDDTKCKELVGGRNGYGAKLCNVFSTRFTIETSSKEYGKSFKQQEGLCTVQFLRIQFNWVFNWDG</sequence>
<dbReference type="GO" id="GO:0000819">
    <property type="term" value="P:sister chromatid segregation"/>
    <property type="evidence" value="ECO:0007669"/>
    <property type="project" value="TreeGrafter"/>
</dbReference>
<dbReference type="PANTHER" id="PTHR10169:SF38">
    <property type="entry name" value="DNA TOPOISOMERASE 2"/>
    <property type="match status" value="1"/>
</dbReference>
<dbReference type="PRINTS" id="PR00418">
    <property type="entry name" value="TPI2FAMILY"/>
</dbReference>
<dbReference type="Proteomes" id="UP000887564">
    <property type="component" value="Unplaced"/>
</dbReference>
<proteinExistence type="predicted"/>
<reference evidence="8" key="1">
    <citation type="submission" date="2022-11" db="UniProtKB">
        <authorList>
            <consortium name="WormBaseParasite"/>
        </authorList>
    </citation>
    <scope>IDENTIFICATION</scope>
</reference>
<dbReference type="PANTHER" id="PTHR10169">
    <property type="entry name" value="DNA TOPOISOMERASE/GYRASE"/>
    <property type="match status" value="1"/>
</dbReference>
<dbReference type="GO" id="GO:0003918">
    <property type="term" value="F:DNA topoisomerase type II (double strand cut, ATP-hydrolyzing) activity"/>
    <property type="evidence" value="ECO:0007669"/>
    <property type="project" value="UniProtKB-EC"/>
</dbReference>
<keyword evidence="7" id="KW-1185">Reference proteome</keyword>
<comment type="catalytic activity">
    <reaction evidence="1">
        <text>ATP-dependent breakage, passage and rejoining of double-stranded DNA.</text>
        <dbReference type="EC" id="5.6.2.2"/>
    </reaction>
</comment>
<evidence type="ECO:0000256" key="2">
    <source>
        <dbReference type="ARBA" id="ARBA00001946"/>
    </source>
</evidence>